<dbReference type="InterPro" id="IPR036102">
    <property type="entry name" value="OsmC/Ohrsf"/>
</dbReference>
<dbReference type="PANTHER" id="PTHR42830:SF1">
    <property type="entry name" value="OSMOTICALLY INDUCIBLE FAMILY PROTEIN"/>
    <property type="match status" value="1"/>
</dbReference>
<dbReference type="Proteomes" id="UP001501195">
    <property type="component" value="Unassembled WGS sequence"/>
</dbReference>
<keyword evidence="2" id="KW-1185">Reference proteome</keyword>
<protein>
    <submittedName>
        <fullName evidence="1">OsmC family peroxiredoxin</fullName>
    </submittedName>
</protein>
<reference evidence="2" key="1">
    <citation type="journal article" date="2019" name="Int. J. Syst. Evol. Microbiol.">
        <title>The Global Catalogue of Microorganisms (GCM) 10K type strain sequencing project: providing services to taxonomists for standard genome sequencing and annotation.</title>
        <authorList>
            <consortium name="The Broad Institute Genomics Platform"/>
            <consortium name="The Broad Institute Genome Sequencing Center for Infectious Disease"/>
            <person name="Wu L."/>
            <person name="Ma J."/>
        </authorList>
    </citation>
    <scope>NUCLEOTIDE SEQUENCE [LARGE SCALE GENOMIC DNA]</scope>
    <source>
        <strain evidence="2">JCM 18126</strain>
    </source>
</reference>
<proteinExistence type="predicted"/>
<accession>A0ABP9HQ97</accession>
<dbReference type="PANTHER" id="PTHR42830">
    <property type="entry name" value="OSMOTICALLY INDUCIBLE FAMILY PROTEIN"/>
    <property type="match status" value="1"/>
</dbReference>
<organism evidence="1 2">
    <name type="scientific">Kineococcus glutinatus</name>
    <dbReference type="NCBI Taxonomy" id="1070872"/>
    <lineage>
        <taxon>Bacteria</taxon>
        <taxon>Bacillati</taxon>
        <taxon>Actinomycetota</taxon>
        <taxon>Actinomycetes</taxon>
        <taxon>Kineosporiales</taxon>
        <taxon>Kineosporiaceae</taxon>
        <taxon>Kineococcus</taxon>
    </lineage>
</organism>
<evidence type="ECO:0000313" key="2">
    <source>
        <dbReference type="Proteomes" id="UP001501195"/>
    </source>
</evidence>
<name>A0ABP9HQ97_9ACTN</name>
<dbReference type="EMBL" id="BAABIL010000214">
    <property type="protein sequence ID" value="GAA4976137.1"/>
    <property type="molecule type" value="Genomic_DNA"/>
</dbReference>
<dbReference type="InterPro" id="IPR015946">
    <property type="entry name" value="KH_dom-like_a/b"/>
</dbReference>
<dbReference type="InterPro" id="IPR019904">
    <property type="entry name" value="Peroxiredoxin_OsmC"/>
</dbReference>
<dbReference type="SUPFAM" id="SSF82784">
    <property type="entry name" value="OsmC-like"/>
    <property type="match status" value="1"/>
</dbReference>
<dbReference type="NCBIfam" id="TIGR03562">
    <property type="entry name" value="osmo_induc_OsmC"/>
    <property type="match status" value="1"/>
</dbReference>
<comment type="caution">
    <text evidence="1">The sequence shown here is derived from an EMBL/GenBank/DDBJ whole genome shotgun (WGS) entry which is preliminary data.</text>
</comment>
<dbReference type="Pfam" id="PF02566">
    <property type="entry name" value="OsmC"/>
    <property type="match status" value="1"/>
</dbReference>
<dbReference type="InterPro" id="IPR052707">
    <property type="entry name" value="OsmC_Ohr_Peroxiredoxin"/>
</dbReference>
<dbReference type="Gene3D" id="3.30.300.20">
    <property type="match status" value="1"/>
</dbReference>
<evidence type="ECO:0000313" key="1">
    <source>
        <dbReference type="EMBL" id="GAA4976137.1"/>
    </source>
</evidence>
<dbReference type="InterPro" id="IPR003718">
    <property type="entry name" value="OsmC/Ohr_fam"/>
</dbReference>
<sequence>MPTRTARTAWNGGLADGSGQVELSSSKVGTFDVSFPKRAADDAGGTTSPEELIAAAHTSCYAMQLSALIGEAGGTPQSLEVTADVTLEPDPAGGFRISAIALTVRGEVEGLDAAGFAKAAEDAKATCPVSKALAGVDEMTLDAALES</sequence>
<dbReference type="RefSeq" id="WP_345711971.1">
    <property type="nucleotide sequence ID" value="NZ_BAABIL010000214.1"/>
</dbReference>
<gene>
    <name evidence="1" type="ORF">GCM10023225_16450</name>
</gene>